<sequence length="296" mass="31841">MFRRVTEKCAVILMAVAVATPVYLGQAPAVSAETTAESNAGTRINLAGRQRMLTQQMARNACLVMAGVDPERFVAKTETNVQQFNDVLAALRYGDETLGLLPETNAEVLAALARVEALWATLGPAARQVAAGDFHSVPMAQLINMNMATLAEMHAAVLTIQTAHQTDNIPAGLLKTVQVAGRQRMLTQKISKEVCFAIIGLGDLGSRELVETTMRDFDSAMAKLMGGSEEDGIIAPPSDAVKRQLELTNGTWMEFKALVAAISDDTDVDHATRVQLANISDQVLKEMNQAVGLYVE</sequence>
<keyword evidence="5" id="KW-0732">Signal</keyword>
<evidence type="ECO:0000313" key="8">
    <source>
        <dbReference type="Proteomes" id="UP001208690"/>
    </source>
</evidence>
<accession>A0ABT3BC61</accession>
<keyword evidence="8" id="KW-1185">Reference proteome</keyword>
<keyword evidence="3" id="KW-1133">Transmembrane helix</keyword>
<dbReference type="Pfam" id="PF13675">
    <property type="entry name" value="PilJ"/>
    <property type="match status" value="2"/>
</dbReference>
<evidence type="ECO:0000259" key="6">
    <source>
        <dbReference type="Pfam" id="PF13675"/>
    </source>
</evidence>
<dbReference type="RefSeq" id="WP_263843475.1">
    <property type="nucleotide sequence ID" value="NZ_JALIEB010000003.1"/>
</dbReference>
<evidence type="ECO:0000313" key="7">
    <source>
        <dbReference type="EMBL" id="MCV3271161.1"/>
    </source>
</evidence>
<evidence type="ECO:0000256" key="1">
    <source>
        <dbReference type="ARBA" id="ARBA00004141"/>
    </source>
</evidence>
<protein>
    <submittedName>
        <fullName evidence="7">Type IV pili methyl-accepting chemotaxis transducer N-terminal domain-containing protein</fullName>
    </submittedName>
</protein>
<gene>
    <name evidence="7" type="ORF">MUB52_06950</name>
</gene>
<evidence type="ECO:0000256" key="3">
    <source>
        <dbReference type="ARBA" id="ARBA00022989"/>
    </source>
</evidence>
<evidence type="ECO:0000256" key="4">
    <source>
        <dbReference type="ARBA" id="ARBA00023136"/>
    </source>
</evidence>
<dbReference type="Proteomes" id="UP001208690">
    <property type="component" value="Unassembled WGS sequence"/>
</dbReference>
<name>A0ABT3BC61_9RHOB</name>
<feature type="chain" id="PRO_5047097447" evidence="5">
    <location>
        <begin position="25"/>
        <end position="296"/>
    </location>
</feature>
<reference evidence="7 8" key="1">
    <citation type="submission" date="2022-04" db="EMBL/GenBank/DDBJ databases">
        <title>Roseobacter sp. WL0113 is a bacterium isolated from neritic sediment.</title>
        <authorList>
            <person name="Wang L."/>
            <person name="He W."/>
            <person name="Zhang D.-F."/>
        </authorList>
    </citation>
    <scope>NUCLEOTIDE SEQUENCE [LARGE SCALE GENOMIC DNA]</scope>
    <source>
        <strain evidence="7 8">WL0113</strain>
    </source>
</reference>
<dbReference type="InterPro" id="IPR029095">
    <property type="entry name" value="NarX-like_N"/>
</dbReference>
<evidence type="ECO:0000256" key="5">
    <source>
        <dbReference type="SAM" id="SignalP"/>
    </source>
</evidence>
<evidence type="ECO:0000256" key="2">
    <source>
        <dbReference type="ARBA" id="ARBA00022692"/>
    </source>
</evidence>
<comment type="caution">
    <text evidence="7">The sequence shown here is derived from an EMBL/GenBank/DDBJ whole genome shotgun (WGS) entry which is preliminary data.</text>
</comment>
<feature type="domain" description="NarX-like N-terminal" evidence="6">
    <location>
        <begin position="176"/>
        <end position="268"/>
    </location>
</feature>
<dbReference type="EMBL" id="JALIEB010000003">
    <property type="protein sequence ID" value="MCV3271161.1"/>
    <property type="molecule type" value="Genomic_DNA"/>
</dbReference>
<feature type="signal peptide" evidence="5">
    <location>
        <begin position="1"/>
        <end position="24"/>
    </location>
</feature>
<keyword evidence="2" id="KW-0812">Transmembrane</keyword>
<feature type="domain" description="NarX-like N-terminal" evidence="6">
    <location>
        <begin position="38"/>
        <end position="132"/>
    </location>
</feature>
<proteinExistence type="predicted"/>
<keyword evidence="4" id="KW-0472">Membrane</keyword>
<comment type="subcellular location">
    <subcellularLocation>
        <location evidence="1">Membrane</location>
        <topology evidence="1">Multi-pass membrane protein</topology>
    </subcellularLocation>
</comment>
<organism evidence="7 8">
    <name type="scientific">Roseobacter sinensis</name>
    <dbReference type="NCBI Taxonomy" id="2931391"/>
    <lineage>
        <taxon>Bacteria</taxon>
        <taxon>Pseudomonadati</taxon>
        <taxon>Pseudomonadota</taxon>
        <taxon>Alphaproteobacteria</taxon>
        <taxon>Rhodobacterales</taxon>
        <taxon>Roseobacteraceae</taxon>
        <taxon>Roseobacter</taxon>
    </lineage>
</organism>